<dbReference type="AlphaFoldDB" id="A0A2H0VG57"/>
<gene>
    <name evidence="1" type="ORF">COT89_01360</name>
</gene>
<evidence type="ECO:0008006" key="3">
    <source>
        <dbReference type="Google" id="ProtNLM"/>
    </source>
</evidence>
<dbReference type="Gene3D" id="1.10.10.60">
    <property type="entry name" value="Homeodomain-like"/>
    <property type="match status" value="1"/>
</dbReference>
<accession>A0A2H0VG57</accession>
<evidence type="ECO:0000313" key="1">
    <source>
        <dbReference type="EMBL" id="PIR98068.1"/>
    </source>
</evidence>
<proteinExistence type="predicted"/>
<name>A0A2H0VG57_9BACT</name>
<dbReference type="EMBL" id="PFAH01000005">
    <property type="protein sequence ID" value="PIR98068.1"/>
    <property type="molecule type" value="Genomic_DNA"/>
</dbReference>
<protein>
    <recommendedName>
        <fullName evidence="3">Homeodomain phBC6A51-type domain-containing protein</fullName>
    </recommendedName>
</protein>
<sequence length="132" mass="15421">MGKNKNVQLTRIHSDSFPAIPGVKRVQEFVEFARWCALPQWLREPKTQKEFADQIGVKVNQDTLTDWKKHEEFWPLVWQFLQEWMREHTPDIMGGLYEKVASGKGNASDVRLFLSLAGHQPEKSKSKKQKNK</sequence>
<comment type="caution">
    <text evidence="1">The sequence shown here is derived from an EMBL/GenBank/DDBJ whole genome shotgun (WGS) entry which is preliminary data.</text>
</comment>
<evidence type="ECO:0000313" key="2">
    <source>
        <dbReference type="Proteomes" id="UP000231466"/>
    </source>
</evidence>
<reference evidence="2" key="1">
    <citation type="submission" date="2017-09" db="EMBL/GenBank/DDBJ databases">
        <title>Depth-based differentiation of microbial function through sediment-hosted aquifers and enrichment of novel symbionts in the deep terrestrial subsurface.</title>
        <authorList>
            <person name="Probst A.J."/>
            <person name="Ladd B."/>
            <person name="Jarett J.K."/>
            <person name="Geller-Mcgrath D.E."/>
            <person name="Sieber C.M.K."/>
            <person name="Emerson J.B."/>
            <person name="Anantharaman K."/>
            <person name="Thomas B.C."/>
            <person name="Malmstrom R."/>
            <person name="Stieglmeier M."/>
            <person name="Klingl A."/>
            <person name="Woyke T."/>
            <person name="Ryan C.M."/>
            <person name="Banfield J.F."/>
        </authorList>
    </citation>
    <scope>NUCLEOTIDE SEQUENCE [LARGE SCALE GENOMIC DNA]</scope>
</reference>
<dbReference type="Proteomes" id="UP000231466">
    <property type="component" value="Unassembled WGS sequence"/>
</dbReference>
<organism evidence="1 2">
    <name type="scientific">Candidatus Colwellbacteria bacterium CG10_big_fil_rev_8_21_14_0_10_42_22</name>
    <dbReference type="NCBI Taxonomy" id="1974540"/>
    <lineage>
        <taxon>Bacteria</taxon>
        <taxon>Candidatus Colwelliibacteriota</taxon>
    </lineage>
</organism>